<evidence type="ECO:0000256" key="3">
    <source>
        <dbReference type="PROSITE-ProRule" id="PRU00708"/>
    </source>
</evidence>
<reference evidence="5 6" key="1">
    <citation type="submission" date="2020-06" db="EMBL/GenBank/DDBJ databases">
        <title>Transcriptomic and genomic resources for Thalictrum thalictroides and T. hernandezii: Facilitating candidate gene discovery in an emerging model plant lineage.</title>
        <authorList>
            <person name="Arias T."/>
            <person name="Riano-Pachon D.M."/>
            <person name="Di Stilio V.S."/>
        </authorList>
    </citation>
    <scope>NUCLEOTIDE SEQUENCE [LARGE SCALE GENOMIC DNA]</scope>
    <source>
        <strain evidence="6">cv. WT478/WT964</strain>
        <tissue evidence="5">Leaves</tissue>
    </source>
</reference>
<protein>
    <submittedName>
        <fullName evidence="5">Pentatricopeptide repeat-containing protein</fullName>
    </submittedName>
</protein>
<dbReference type="PROSITE" id="PS51375">
    <property type="entry name" value="PPR"/>
    <property type="match status" value="3"/>
</dbReference>
<dbReference type="NCBIfam" id="TIGR00756">
    <property type="entry name" value="PPR"/>
    <property type="match status" value="3"/>
</dbReference>
<organism evidence="5 6">
    <name type="scientific">Thalictrum thalictroides</name>
    <name type="common">Rue-anemone</name>
    <name type="synonym">Anemone thalictroides</name>
    <dbReference type="NCBI Taxonomy" id="46969"/>
    <lineage>
        <taxon>Eukaryota</taxon>
        <taxon>Viridiplantae</taxon>
        <taxon>Streptophyta</taxon>
        <taxon>Embryophyta</taxon>
        <taxon>Tracheophyta</taxon>
        <taxon>Spermatophyta</taxon>
        <taxon>Magnoliopsida</taxon>
        <taxon>Ranunculales</taxon>
        <taxon>Ranunculaceae</taxon>
        <taxon>Thalictroideae</taxon>
        <taxon>Thalictrum</taxon>
    </lineage>
</organism>
<dbReference type="AlphaFoldDB" id="A0A7J6X6Z8"/>
<feature type="repeat" description="PPR" evidence="3">
    <location>
        <begin position="139"/>
        <end position="173"/>
    </location>
</feature>
<feature type="repeat" description="PPR" evidence="3">
    <location>
        <begin position="351"/>
        <end position="385"/>
    </location>
</feature>
<gene>
    <name evidence="5" type="ORF">FRX31_005755</name>
</gene>
<evidence type="ECO:0000256" key="4">
    <source>
        <dbReference type="SAM" id="MobiDB-lite"/>
    </source>
</evidence>
<comment type="similarity">
    <text evidence="1">Belongs to the PPR family. P subfamily.</text>
</comment>
<keyword evidence="2" id="KW-0677">Repeat</keyword>
<feature type="repeat" description="PPR" evidence="3">
    <location>
        <begin position="174"/>
        <end position="208"/>
    </location>
</feature>
<dbReference type="EMBL" id="JABWDY010005150">
    <property type="protein sequence ID" value="KAF5204658.1"/>
    <property type="molecule type" value="Genomic_DNA"/>
</dbReference>
<dbReference type="GO" id="GO:0005739">
    <property type="term" value="C:mitochondrion"/>
    <property type="evidence" value="ECO:0007669"/>
    <property type="project" value="TreeGrafter"/>
</dbReference>
<dbReference type="OrthoDB" id="185373at2759"/>
<evidence type="ECO:0000256" key="2">
    <source>
        <dbReference type="ARBA" id="ARBA00022737"/>
    </source>
</evidence>
<dbReference type="InterPro" id="IPR011990">
    <property type="entry name" value="TPR-like_helical_dom_sf"/>
</dbReference>
<evidence type="ECO:0000256" key="1">
    <source>
        <dbReference type="ARBA" id="ARBA00007626"/>
    </source>
</evidence>
<accession>A0A7J6X6Z8</accession>
<keyword evidence="6" id="KW-1185">Reference proteome</keyword>
<dbReference type="Gene3D" id="1.25.40.10">
    <property type="entry name" value="Tetratricopeptide repeat domain"/>
    <property type="match status" value="3"/>
</dbReference>
<name>A0A7J6X6Z8_THATH</name>
<feature type="region of interest" description="Disordered" evidence="4">
    <location>
        <begin position="479"/>
        <end position="509"/>
    </location>
</feature>
<proteinExistence type="inferred from homology"/>
<dbReference type="InterPro" id="IPR002885">
    <property type="entry name" value="PPR_rpt"/>
</dbReference>
<evidence type="ECO:0000313" key="6">
    <source>
        <dbReference type="Proteomes" id="UP000554482"/>
    </source>
</evidence>
<comment type="caution">
    <text evidence="5">The sequence shown here is derived from an EMBL/GenBank/DDBJ whole genome shotgun (WGS) entry which is preliminary data.</text>
</comment>
<evidence type="ECO:0000313" key="5">
    <source>
        <dbReference type="EMBL" id="KAF5204658.1"/>
    </source>
</evidence>
<sequence length="509" mass="58135">MMKLVSSPNGFKSLPRQRVFGFLFNSTKTQTSKSETSSDILYNRVSSVKDSKVSIVPILDQWIQDGNTIKKNQLQAMIKQLKLSNRFQHALQMSQWMTDKGHNNRAVNDNIVRLELIAKVHGSEQAEEYFNDIPKESKHVYMYQILLKTYAQSKSVEKAECLWREMSDLGFDKLSFAYNTMLYLYAKVEQYEKMENIVDEMSEKSIRADRFTYNIQLNAYAAASRISEVEKILQTMEADANVGLNSYSYAIAAKGYIKAGLIEKALEMLKQSEKVISGGSQGKKSDYQFLLKIYASIGRKEDLYRIWNLSKSLWKVHYCMIMSLLKLDDITGAEKILEEWESNEASDTLNDFPFHKLMISAYCKNNLFEKAEMFLHQATEKGRKPCATSWEILATGFVRANQMPKAVEAMKAAFLASQNGWKPDHDSLTACLLYLNHLGDAVKTEEFVRLLGIPCHMSTDECVGLQDCYYNSEIEVDKLDDRNGGGSDDNDETDEHETKLPNPKLNALF</sequence>
<dbReference type="PANTHER" id="PTHR45717">
    <property type="entry name" value="OS12G0527900 PROTEIN"/>
    <property type="match status" value="1"/>
</dbReference>
<dbReference type="Pfam" id="PF01535">
    <property type="entry name" value="PPR"/>
    <property type="match status" value="3"/>
</dbReference>
<dbReference type="Pfam" id="PF13041">
    <property type="entry name" value="PPR_2"/>
    <property type="match status" value="1"/>
</dbReference>
<dbReference type="Proteomes" id="UP000554482">
    <property type="component" value="Unassembled WGS sequence"/>
</dbReference>
<dbReference type="PANTHER" id="PTHR45717:SF10">
    <property type="entry name" value="OS10G0501000 PROTEIN"/>
    <property type="match status" value="1"/>
</dbReference>
<dbReference type="GO" id="GO:0003729">
    <property type="term" value="F:mRNA binding"/>
    <property type="evidence" value="ECO:0007669"/>
    <property type="project" value="UniProtKB-ARBA"/>
</dbReference>